<reference evidence="2" key="1">
    <citation type="submission" date="2020-07" db="EMBL/GenBank/DDBJ databases">
        <title>Draft Genome Sequence of a Deep-Sea Yeast, Naganishia (Cryptococcus) liquefaciens strain N6.</title>
        <authorList>
            <person name="Han Y.W."/>
            <person name="Kajitani R."/>
            <person name="Morimoto H."/>
            <person name="Parhat M."/>
            <person name="Tsubouchi H."/>
            <person name="Bakenova O."/>
            <person name="Ogata M."/>
            <person name="Argunhan B."/>
            <person name="Aoki R."/>
            <person name="Kajiwara S."/>
            <person name="Itoh T."/>
            <person name="Iwasaki H."/>
        </authorList>
    </citation>
    <scope>NUCLEOTIDE SEQUENCE</scope>
    <source>
        <strain evidence="2">N6</strain>
    </source>
</reference>
<dbReference type="InterPro" id="IPR051057">
    <property type="entry name" value="PI-PLC_domain"/>
</dbReference>
<sequence>MHLATLPLLLLSALGVTTASPTRRATTCNGHAELCSRSYGNVTFLGTHNSYAVGGEIADNQGWNVTTQLNDGIRLLQVQSHLVGSTINLCHSSCTLQSSGPFTSYLSTLATWLNANTEDVVTLLITNPESLSPSTFAADFVSAGLDSLAYVPPQSTTARDEWPTLGELVDSGKRLVVFMDYGADFSTAPYIIDEFSNVFEDAYDTTSQDFSCAANRTSGSPETTLMLTNHYLDYTTTLFNIPIFLSDKSKITTTNAASGYGSLGQGVANCVDRWARNPNFILLDWYDSNGAVPFNLAAQLNGVSEPTNTIVTSQFSTNATAASASASVSTTARASGTMSAGGATSSNLSAGGRSWSVSAGLVGLATAAAAIACVCV</sequence>
<dbReference type="Gene3D" id="3.20.20.190">
    <property type="entry name" value="Phosphatidylinositol (PI) phosphodiesterase"/>
    <property type="match status" value="1"/>
</dbReference>
<dbReference type="OrthoDB" id="7984201at2759"/>
<evidence type="ECO:0000256" key="1">
    <source>
        <dbReference type="SAM" id="SignalP"/>
    </source>
</evidence>
<dbReference type="InterPro" id="IPR017946">
    <property type="entry name" value="PLC-like_Pdiesterase_TIM-brl"/>
</dbReference>
<feature type="signal peptide" evidence="1">
    <location>
        <begin position="1"/>
        <end position="19"/>
    </location>
</feature>
<organism evidence="2 3">
    <name type="scientific">Naganishia liquefaciens</name>
    <dbReference type="NCBI Taxonomy" id="104408"/>
    <lineage>
        <taxon>Eukaryota</taxon>
        <taxon>Fungi</taxon>
        <taxon>Dikarya</taxon>
        <taxon>Basidiomycota</taxon>
        <taxon>Agaricomycotina</taxon>
        <taxon>Tremellomycetes</taxon>
        <taxon>Filobasidiales</taxon>
        <taxon>Filobasidiaceae</taxon>
        <taxon>Naganishia</taxon>
    </lineage>
</organism>
<dbReference type="GO" id="GO:0006629">
    <property type="term" value="P:lipid metabolic process"/>
    <property type="evidence" value="ECO:0007669"/>
    <property type="project" value="InterPro"/>
</dbReference>
<keyword evidence="3" id="KW-1185">Reference proteome</keyword>
<comment type="caution">
    <text evidence="2">The sequence shown here is derived from an EMBL/GenBank/DDBJ whole genome shotgun (WGS) entry which is preliminary data.</text>
</comment>
<protein>
    <recommendedName>
        <fullName evidence="4">PLC-like phosphodiesterase</fullName>
    </recommendedName>
</protein>
<accession>A0A8H3TQ22</accession>
<dbReference type="AlphaFoldDB" id="A0A8H3TQ22"/>
<dbReference type="PROSITE" id="PS50007">
    <property type="entry name" value="PIPLC_X_DOMAIN"/>
    <property type="match status" value="1"/>
</dbReference>
<dbReference type="GO" id="GO:0008081">
    <property type="term" value="F:phosphoric diester hydrolase activity"/>
    <property type="evidence" value="ECO:0007669"/>
    <property type="project" value="InterPro"/>
</dbReference>
<evidence type="ECO:0000313" key="2">
    <source>
        <dbReference type="EMBL" id="GHJ85127.1"/>
    </source>
</evidence>
<dbReference type="Pfam" id="PF26146">
    <property type="entry name" value="PI-PLC_X"/>
    <property type="match status" value="1"/>
</dbReference>
<name>A0A8H3TQ22_9TREE</name>
<dbReference type="Proteomes" id="UP000620104">
    <property type="component" value="Unassembled WGS sequence"/>
</dbReference>
<dbReference type="PANTHER" id="PTHR13593">
    <property type="match status" value="1"/>
</dbReference>
<keyword evidence="1" id="KW-0732">Signal</keyword>
<evidence type="ECO:0008006" key="4">
    <source>
        <dbReference type="Google" id="ProtNLM"/>
    </source>
</evidence>
<dbReference type="EMBL" id="BLZA01000010">
    <property type="protein sequence ID" value="GHJ85127.1"/>
    <property type="molecule type" value="Genomic_DNA"/>
</dbReference>
<feature type="chain" id="PRO_5034408494" description="PLC-like phosphodiesterase" evidence="1">
    <location>
        <begin position="20"/>
        <end position="376"/>
    </location>
</feature>
<evidence type="ECO:0000313" key="3">
    <source>
        <dbReference type="Proteomes" id="UP000620104"/>
    </source>
</evidence>
<dbReference type="PANTHER" id="PTHR13593:SF140">
    <property type="entry name" value="PLC-LIKE PHOSPHODIESTERASE"/>
    <property type="match status" value="1"/>
</dbReference>
<gene>
    <name evidence="2" type="ORF">NliqN6_1529</name>
</gene>
<proteinExistence type="predicted"/>
<dbReference type="SUPFAM" id="SSF51695">
    <property type="entry name" value="PLC-like phosphodiesterases"/>
    <property type="match status" value="1"/>
</dbReference>